<dbReference type="InterPro" id="IPR001647">
    <property type="entry name" value="HTH_TetR"/>
</dbReference>
<reference evidence="6" key="1">
    <citation type="submission" date="2021-10" db="EMBL/GenBank/DDBJ databases">
        <title>Streptomonospora sp. nov., isolated from mangrove soil.</title>
        <authorList>
            <person name="Chen X."/>
            <person name="Ge X."/>
            <person name="Liu W."/>
        </authorList>
    </citation>
    <scope>NUCLEOTIDE SEQUENCE</scope>
    <source>
        <strain evidence="6">S1-112</strain>
    </source>
</reference>
<dbReference type="RefSeq" id="WP_270071376.1">
    <property type="nucleotide sequence ID" value="NZ_JAJAQC010000008.1"/>
</dbReference>
<gene>
    <name evidence="6" type="ORF">LG943_07140</name>
</gene>
<keyword evidence="3" id="KW-0804">Transcription</keyword>
<dbReference type="InterPro" id="IPR050109">
    <property type="entry name" value="HTH-type_TetR-like_transc_reg"/>
</dbReference>
<dbReference type="Pfam" id="PF14246">
    <property type="entry name" value="TetR_C_7"/>
    <property type="match status" value="1"/>
</dbReference>
<dbReference type="Gene3D" id="1.10.357.10">
    <property type="entry name" value="Tetracycline Repressor, domain 2"/>
    <property type="match status" value="1"/>
</dbReference>
<dbReference type="GO" id="GO:0003700">
    <property type="term" value="F:DNA-binding transcription factor activity"/>
    <property type="evidence" value="ECO:0007669"/>
    <property type="project" value="TreeGrafter"/>
</dbReference>
<proteinExistence type="predicted"/>
<evidence type="ECO:0000256" key="2">
    <source>
        <dbReference type="ARBA" id="ARBA00023125"/>
    </source>
</evidence>
<dbReference type="EMBL" id="JAJAQC010000008">
    <property type="protein sequence ID" value="MDA0564101.1"/>
    <property type="molecule type" value="Genomic_DNA"/>
</dbReference>
<dbReference type="Pfam" id="PF00440">
    <property type="entry name" value="TetR_N"/>
    <property type="match status" value="1"/>
</dbReference>
<dbReference type="PROSITE" id="PS50977">
    <property type="entry name" value="HTH_TETR_2"/>
    <property type="match status" value="1"/>
</dbReference>
<evidence type="ECO:0000256" key="4">
    <source>
        <dbReference type="PROSITE-ProRule" id="PRU00335"/>
    </source>
</evidence>
<evidence type="ECO:0000259" key="5">
    <source>
        <dbReference type="PROSITE" id="PS50977"/>
    </source>
</evidence>
<dbReference type="Proteomes" id="UP001140076">
    <property type="component" value="Unassembled WGS sequence"/>
</dbReference>
<accession>A0A9X3SM79</accession>
<dbReference type="InterPro" id="IPR039536">
    <property type="entry name" value="TetR_C_Proteobacteria"/>
</dbReference>
<dbReference type="InterPro" id="IPR009057">
    <property type="entry name" value="Homeodomain-like_sf"/>
</dbReference>
<dbReference type="GO" id="GO:0045892">
    <property type="term" value="P:negative regulation of DNA-templated transcription"/>
    <property type="evidence" value="ECO:0007669"/>
    <property type="project" value="UniProtKB-ARBA"/>
</dbReference>
<organism evidence="6 7">
    <name type="scientific">Streptomonospora mangrovi</name>
    <dbReference type="NCBI Taxonomy" id="2883123"/>
    <lineage>
        <taxon>Bacteria</taxon>
        <taxon>Bacillati</taxon>
        <taxon>Actinomycetota</taxon>
        <taxon>Actinomycetes</taxon>
        <taxon>Streptosporangiales</taxon>
        <taxon>Nocardiopsidaceae</taxon>
        <taxon>Streptomonospora</taxon>
    </lineage>
</organism>
<sequence>MSEAGTDSKREQIRAAAIELFLERGYAGTSTAEVARKAGVSKETLYSRYRGKEELLGDVLESYIARSLAAAAPAGEFTAPATEEELRGLLAAFAERLLAQLTRPDYLALARMVIAERHRVPEVGELFRAAVPVRALTRVADLLGAAERAGLIALPEADPAAAARLFMGPLLIHLLMNHLLADPDESRLLGRLDIPTHVDLFLAAVRPSA</sequence>
<dbReference type="SUPFAM" id="SSF48498">
    <property type="entry name" value="Tetracyclin repressor-like, C-terminal domain"/>
    <property type="match status" value="1"/>
</dbReference>
<keyword evidence="7" id="KW-1185">Reference proteome</keyword>
<dbReference type="SUPFAM" id="SSF46689">
    <property type="entry name" value="Homeodomain-like"/>
    <property type="match status" value="1"/>
</dbReference>
<dbReference type="PANTHER" id="PTHR30055">
    <property type="entry name" value="HTH-TYPE TRANSCRIPTIONAL REGULATOR RUTR"/>
    <property type="match status" value="1"/>
</dbReference>
<feature type="domain" description="HTH tetR-type" evidence="5">
    <location>
        <begin position="7"/>
        <end position="67"/>
    </location>
</feature>
<name>A0A9X3SM79_9ACTN</name>
<dbReference type="AlphaFoldDB" id="A0A9X3SM79"/>
<dbReference type="InterPro" id="IPR036271">
    <property type="entry name" value="Tet_transcr_reg_TetR-rel_C_sf"/>
</dbReference>
<protein>
    <submittedName>
        <fullName evidence="6">TetR/AcrR family transcriptional regulator</fullName>
    </submittedName>
</protein>
<evidence type="ECO:0000313" key="6">
    <source>
        <dbReference type="EMBL" id="MDA0564101.1"/>
    </source>
</evidence>
<evidence type="ECO:0000256" key="3">
    <source>
        <dbReference type="ARBA" id="ARBA00023163"/>
    </source>
</evidence>
<feature type="DNA-binding region" description="H-T-H motif" evidence="4">
    <location>
        <begin position="30"/>
        <end position="49"/>
    </location>
</feature>
<dbReference type="GO" id="GO:0000976">
    <property type="term" value="F:transcription cis-regulatory region binding"/>
    <property type="evidence" value="ECO:0007669"/>
    <property type="project" value="TreeGrafter"/>
</dbReference>
<dbReference type="PRINTS" id="PR00455">
    <property type="entry name" value="HTHTETR"/>
</dbReference>
<keyword evidence="1" id="KW-0805">Transcription regulation</keyword>
<dbReference type="FunFam" id="1.10.10.60:FF:000141">
    <property type="entry name" value="TetR family transcriptional regulator"/>
    <property type="match status" value="1"/>
</dbReference>
<comment type="caution">
    <text evidence="6">The sequence shown here is derived from an EMBL/GenBank/DDBJ whole genome shotgun (WGS) entry which is preliminary data.</text>
</comment>
<evidence type="ECO:0000313" key="7">
    <source>
        <dbReference type="Proteomes" id="UP001140076"/>
    </source>
</evidence>
<evidence type="ECO:0000256" key="1">
    <source>
        <dbReference type="ARBA" id="ARBA00023015"/>
    </source>
</evidence>
<keyword evidence="2 4" id="KW-0238">DNA-binding</keyword>
<dbReference type="PANTHER" id="PTHR30055:SF146">
    <property type="entry name" value="HTH-TYPE TRANSCRIPTIONAL DUAL REGULATOR CECR"/>
    <property type="match status" value="1"/>
</dbReference>